<reference evidence="1" key="1">
    <citation type="submission" date="2023-05" db="EMBL/GenBank/DDBJ databases">
        <authorList>
            <consortium name="ELIXIR-Norway"/>
        </authorList>
    </citation>
    <scope>NUCLEOTIDE SEQUENCE</scope>
</reference>
<name>A0AC59YEB6_RANTA</name>
<evidence type="ECO:0000313" key="2">
    <source>
        <dbReference type="Proteomes" id="UP001162501"/>
    </source>
</evidence>
<proteinExistence type="predicted"/>
<sequence length="116" mass="12009">MIPSLHMDARGSADVGVPFAQTSPLGPLKPPMASASQFCLFGLEGLLGDVVPCGPTQAGISAPFCESHLHHNTYGVWQRISQDAATEGLLGPLLREATGLGNQISSSPEPTSLPMA</sequence>
<organism evidence="1 2">
    <name type="scientific">Rangifer tarandus platyrhynchus</name>
    <name type="common">Svalbard reindeer</name>
    <dbReference type="NCBI Taxonomy" id="3082113"/>
    <lineage>
        <taxon>Eukaryota</taxon>
        <taxon>Metazoa</taxon>
        <taxon>Chordata</taxon>
        <taxon>Craniata</taxon>
        <taxon>Vertebrata</taxon>
        <taxon>Euteleostomi</taxon>
        <taxon>Mammalia</taxon>
        <taxon>Eutheria</taxon>
        <taxon>Laurasiatheria</taxon>
        <taxon>Artiodactyla</taxon>
        <taxon>Ruminantia</taxon>
        <taxon>Pecora</taxon>
        <taxon>Cervidae</taxon>
        <taxon>Odocoileinae</taxon>
        <taxon>Rangifer</taxon>
    </lineage>
</organism>
<evidence type="ECO:0000313" key="1">
    <source>
        <dbReference type="EMBL" id="CAM9620323.1"/>
    </source>
</evidence>
<protein>
    <submittedName>
        <fullName evidence="1">Uncharacterized protein</fullName>
    </submittedName>
</protein>
<accession>A0AC59YEB6</accession>
<dbReference type="EMBL" id="OX596098">
    <property type="protein sequence ID" value="CAM9620323.1"/>
    <property type="molecule type" value="Genomic_DNA"/>
</dbReference>
<dbReference type="Proteomes" id="UP001162501">
    <property type="component" value="Chromosome 14"/>
</dbReference>
<reference evidence="1" key="2">
    <citation type="submission" date="2025-03" db="EMBL/GenBank/DDBJ databases">
        <authorList>
            <consortium name="ELIXIR-Norway"/>
            <consortium name="Elixir Norway"/>
        </authorList>
    </citation>
    <scope>NUCLEOTIDE SEQUENCE</scope>
</reference>
<gene>
    <name evidence="1" type="ORF">MRATA1EN22A_LOCUS5077</name>
</gene>